<accession>A0A2T3W4B0</accession>
<dbReference type="EMBL" id="PYSV01000021">
    <property type="protein sequence ID" value="PTA66728.1"/>
    <property type="molecule type" value="Genomic_DNA"/>
</dbReference>
<evidence type="ECO:0008006" key="3">
    <source>
        <dbReference type="Google" id="ProtNLM"/>
    </source>
</evidence>
<dbReference type="AlphaFoldDB" id="A0A2T3W4B0"/>
<comment type="caution">
    <text evidence="1">The sequence shown here is derived from an EMBL/GenBank/DDBJ whole genome shotgun (WGS) entry which is preliminary data.</text>
</comment>
<name>A0A2T3W4B0_9DEIO</name>
<proteinExistence type="predicted"/>
<evidence type="ECO:0000313" key="1">
    <source>
        <dbReference type="EMBL" id="PTA66728.1"/>
    </source>
</evidence>
<dbReference type="InterPro" id="IPR011990">
    <property type="entry name" value="TPR-like_helical_dom_sf"/>
</dbReference>
<dbReference type="SUPFAM" id="SSF48452">
    <property type="entry name" value="TPR-like"/>
    <property type="match status" value="2"/>
</dbReference>
<sequence>MTQLPRQEDRRVLPRWRETATAVQLGEANSLNAAPPKEAQRVRAQASVRLLELQTAFALHPSVGRAAELTGAATLLRQVEGAQAAAAFLLRHPHDTTARVLQAARHILGQPLAGLRSLPTANLDELAPDDMHSEVRRLRANLNAFGRDPLAHVDLARMYAALGATRKAERHLRVAVGLAPHHRLVLRAAVRFYVHVQAPDEAVDLLRRQPRTPHDPWLMAAEISAAMVAGLVPRSIKRAREVLDRREFRPHHISELAAALGTLELQDAKPKTVRRRLQQALEQPTENALAQVQWAAPQVRLNLDERQWPDVPRNFEAAGWASYEAQQFQAARAAYLAWFQDEPFSAEPAILAGYLSHLLDPTPSRAIDLTRMALAASPDEDLLLNNMAFYLAEAGQLDLAQQYLARTQPLPPDTELGLTLSATQGLIAFRRGNEELGRARYEQAIAAARARSLWEYETLATLYYSRELARIQDPSAPERLMRARLMAEKIAEPGLVLTAQRAMADVLAFSEA</sequence>
<dbReference type="OrthoDB" id="8416895at2"/>
<evidence type="ECO:0000313" key="2">
    <source>
        <dbReference type="Proteomes" id="UP000240317"/>
    </source>
</evidence>
<keyword evidence="2" id="KW-1185">Reference proteome</keyword>
<reference evidence="1 2" key="1">
    <citation type="submission" date="2018-03" db="EMBL/GenBank/DDBJ databases">
        <title>Draft genome of Deinococcus sp. OD32.</title>
        <authorList>
            <person name="Wang X.-P."/>
            <person name="Du Z.-J."/>
        </authorList>
    </citation>
    <scope>NUCLEOTIDE SEQUENCE [LARGE SCALE GENOMIC DNA]</scope>
    <source>
        <strain evidence="1 2">OD32</strain>
    </source>
</reference>
<gene>
    <name evidence="1" type="ORF">C8263_16530</name>
</gene>
<dbReference type="Proteomes" id="UP000240317">
    <property type="component" value="Unassembled WGS sequence"/>
</dbReference>
<dbReference type="Gene3D" id="1.25.40.10">
    <property type="entry name" value="Tetratricopeptide repeat domain"/>
    <property type="match status" value="2"/>
</dbReference>
<protein>
    <recommendedName>
        <fullName evidence="3">Tetratricopeptide repeat protein</fullName>
    </recommendedName>
</protein>
<organism evidence="1 2">
    <name type="scientific">Deinococcus arcticus</name>
    <dbReference type="NCBI Taxonomy" id="2136176"/>
    <lineage>
        <taxon>Bacteria</taxon>
        <taxon>Thermotogati</taxon>
        <taxon>Deinococcota</taxon>
        <taxon>Deinococci</taxon>
        <taxon>Deinococcales</taxon>
        <taxon>Deinococcaceae</taxon>
        <taxon>Deinococcus</taxon>
    </lineage>
</organism>
<dbReference type="RefSeq" id="WP_107139241.1">
    <property type="nucleotide sequence ID" value="NZ_PYSV01000021.1"/>
</dbReference>